<evidence type="ECO:0000313" key="1">
    <source>
        <dbReference type="EMBL" id="GAA5067860.1"/>
    </source>
</evidence>
<evidence type="ECO:0000313" key="2">
    <source>
        <dbReference type="Proteomes" id="UP001499910"/>
    </source>
</evidence>
<keyword evidence="2" id="KW-1185">Reference proteome</keyword>
<comment type="caution">
    <text evidence="1">The sequence shown here is derived from an EMBL/GenBank/DDBJ whole genome shotgun (WGS) entry which is preliminary data.</text>
</comment>
<protein>
    <submittedName>
        <fullName evidence="1">Uncharacterized protein</fullName>
    </submittedName>
</protein>
<accession>A0ABP9KYB9</accession>
<gene>
    <name evidence="1" type="ORF">GCM10023209_07890</name>
</gene>
<organism evidence="1 2">
    <name type="scientific">[Roseibacterium] beibuensis</name>
    <dbReference type="NCBI Taxonomy" id="1193142"/>
    <lineage>
        <taxon>Bacteria</taxon>
        <taxon>Pseudomonadati</taxon>
        <taxon>Pseudomonadota</taxon>
        <taxon>Alphaproteobacteria</taxon>
        <taxon>Rhodobacterales</taxon>
        <taxon>Roseobacteraceae</taxon>
        <taxon>Roseicyclus</taxon>
    </lineage>
</organism>
<sequence>MIPPIPARSGAASPPPIYGPGQAARRIEIVPDFANRVFEFSAAGTLAIRPDRVLGTGLRFAWVNRGMLFSRGPA</sequence>
<proteinExistence type="predicted"/>
<dbReference type="EMBL" id="BAABHW010000001">
    <property type="protein sequence ID" value="GAA5067860.1"/>
    <property type="molecule type" value="Genomic_DNA"/>
</dbReference>
<name>A0ABP9KYB9_9RHOB</name>
<dbReference type="RefSeq" id="WP_259546550.1">
    <property type="nucleotide sequence ID" value="NZ_JANXIR010000001.1"/>
</dbReference>
<reference evidence="2" key="1">
    <citation type="journal article" date="2019" name="Int. J. Syst. Evol. Microbiol.">
        <title>The Global Catalogue of Microorganisms (GCM) 10K type strain sequencing project: providing services to taxonomists for standard genome sequencing and annotation.</title>
        <authorList>
            <consortium name="The Broad Institute Genomics Platform"/>
            <consortium name="The Broad Institute Genome Sequencing Center for Infectious Disease"/>
            <person name="Wu L."/>
            <person name="Ma J."/>
        </authorList>
    </citation>
    <scope>NUCLEOTIDE SEQUENCE [LARGE SCALE GENOMIC DNA]</scope>
    <source>
        <strain evidence="2">JCM 18015</strain>
    </source>
</reference>
<dbReference type="Proteomes" id="UP001499910">
    <property type="component" value="Unassembled WGS sequence"/>
</dbReference>